<dbReference type="Pfam" id="PF03184">
    <property type="entry name" value="DDE_1"/>
    <property type="match status" value="1"/>
</dbReference>
<dbReference type="InterPro" id="IPR004875">
    <property type="entry name" value="DDE_SF_endonuclease_dom"/>
</dbReference>
<name>A0A0S4JNI1_BODSA</name>
<proteinExistence type="predicted"/>
<keyword evidence="3" id="KW-1185">Reference proteome</keyword>
<dbReference type="EMBL" id="CYKH01001927">
    <property type="protein sequence ID" value="CUG91453.1"/>
    <property type="molecule type" value="Genomic_DNA"/>
</dbReference>
<dbReference type="AlphaFoldDB" id="A0A0S4JNI1"/>
<evidence type="ECO:0000313" key="2">
    <source>
        <dbReference type="EMBL" id="CUG91453.1"/>
    </source>
</evidence>
<organism evidence="2 3">
    <name type="scientific">Bodo saltans</name>
    <name type="common">Flagellated protozoan</name>
    <dbReference type="NCBI Taxonomy" id="75058"/>
    <lineage>
        <taxon>Eukaryota</taxon>
        <taxon>Discoba</taxon>
        <taxon>Euglenozoa</taxon>
        <taxon>Kinetoplastea</taxon>
        <taxon>Metakinetoplastina</taxon>
        <taxon>Eubodonida</taxon>
        <taxon>Bodonidae</taxon>
        <taxon>Bodo</taxon>
    </lineage>
</organism>
<gene>
    <name evidence="2" type="ORF">BSAL_32165</name>
</gene>
<dbReference type="Proteomes" id="UP000051952">
    <property type="component" value="Unassembled WGS sequence"/>
</dbReference>
<evidence type="ECO:0000259" key="1">
    <source>
        <dbReference type="Pfam" id="PF03184"/>
    </source>
</evidence>
<dbReference type="OrthoDB" id="2162928at2759"/>
<sequence>MPPMVIWKATPGQKLGYLHPYVAEVSENGWMTTKLLVEWTKLLPNVPHGKRGLIVLDVFAAHRCDESVKRLKSLNYEVVFIPGGCTSKLQVHDVYINKTFKTEMTKWHADLRAKQGSADPVSRDAIGKQVGTINDDKNIRALLLRGRAARQRKKKHTASGLLQTKQWALLHT</sequence>
<dbReference type="VEuPathDB" id="TriTrypDB:BSAL_32165"/>
<protein>
    <recommendedName>
        <fullName evidence="1">DDE-1 domain-containing protein</fullName>
    </recommendedName>
</protein>
<dbReference type="GO" id="GO:0003676">
    <property type="term" value="F:nucleic acid binding"/>
    <property type="evidence" value="ECO:0007669"/>
    <property type="project" value="InterPro"/>
</dbReference>
<evidence type="ECO:0000313" key="3">
    <source>
        <dbReference type="Proteomes" id="UP000051952"/>
    </source>
</evidence>
<feature type="domain" description="DDE-1" evidence="1">
    <location>
        <begin position="1"/>
        <end position="105"/>
    </location>
</feature>
<reference evidence="3" key="1">
    <citation type="submission" date="2015-09" db="EMBL/GenBank/DDBJ databases">
        <authorList>
            <consortium name="Pathogen Informatics"/>
        </authorList>
    </citation>
    <scope>NUCLEOTIDE SEQUENCE [LARGE SCALE GENOMIC DNA]</scope>
    <source>
        <strain evidence="3">Lake Konstanz</strain>
    </source>
</reference>
<accession>A0A0S4JNI1</accession>